<keyword evidence="10" id="KW-1185">Reference proteome</keyword>
<dbReference type="STRING" id="946122.A0A0C2XPI7"/>
<dbReference type="InParanoid" id="A0A0C2XPI7"/>
<dbReference type="PANTHER" id="PTHR13254">
    <property type="entry name" value="GOLGI AUTOANTIGEN, GOLGIN SUBFAMILY A, 7"/>
    <property type="match status" value="1"/>
</dbReference>
<gene>
    <name evidence="9" type="ORF">M378DRAFT_66621</name>
</gene>
<proteinExistence type="inferred from homology"/>
<dbReference type="Pfam" id="PF10256">
    <property type="entry name" value="Erf4"/>
    <property type="match status" value="1"/>
</dbReference>
<evidence type="ECO:0000256" key="4">
    <source>
        <dbReference type="ARBA" id="ARBA00018463"/>
    </source>
</evidence>
<sequence>MLEDIEEEGNIANSNGRLEDRVEAVPSGIKRASQHRLDLKLTSPPPWELIDPPSDDGQKEASGVYARYGSGSYERANHRPLIPKSTYYRGPPTGDSAYGTAPIGHLGIHHPREVLRVERDYSGGDVIQFSPSYPLELEGRITPTQFLESINMINEVLISAHSLRHSVLDNTLAVFTLQLSRLVLRTHYDQELQRLRRIIDDLNTGLWNPVGMNILWPANVGFLFLEIEYYVSFLFPIFFGVDERLYSERCVSPIRRW</sequence>
<dbReference type="GO" id="GO:0005789">
    <property type="term" value="C:endoplasmic reticulum membrane"/>
    <property type="evidence" value="ECO:0007669"/>
    <property type="project" value="UniProtKB-SubCell"/>
</dbReference>
<dbReference type="AlphaFoldDB" id="A0A0C2XPI7"/>
<evidence type="ECO:0000256" key="5">
    <source>
        <dbReference type="ARBA" id="ARBA00022824"/>
    </source>
</evidence>
<feature type="domain" description="Golgin subfamily A member 7/ERF4" evidence="8">
    <location>
        <begin position="115"/>
        <end position="226"/>
    </location>
</feature>
<evidence type="ECO:0000256" key="2">
    <source>
        <dbReference type="ARBA" id="ARBA00007732"/>
    </source>
</evidence>
<dbReference type="HOGENOM" id="CLU_1235830_0_0_1"/>
<evidence type="ECO:0000259" key="8">
    <source>
        <dbReference type="Pfam" id="PF10256"/>
    </source>
</evidence>
<evidence type="ECO:0000313" key="10">
    <source>
        <dbReference type="Proteomes" id="UP000054549"/>
    </source>
</evidence>
<comment type="subcellular location">
    <subcellularLocation>
        <location evidence="1">Endoplasmic reticulum membrane</location>
        <topology evidence="1">Peripheral membrane protein</topology>
    </subcellularLocation>
</comment>
<dbReference type="OrthoDB" id="2190159at2759"/>
<evidence type="ECO:0000256" key="7">
    <source>
        <dbReference type="SAM" id="MobiDB-lite"/>
    </source>
</evidence>
<dbReference type="EMBL" id="KN818223">
    <property type="protein sequence ID" value="KIL71093.1"/>
    <property type="molecule type" value="Genomic_DNA"/>
</dbReference>
<accession>A0A0C2XPI7</accession>
<evidence type="ECO:0000256" key="6">
    <source>
        <dbReference type="ARBA" id="ARBA00023136"/>
    </source>
</evidence>
<dbReference type="PANTHER" id="PTHR13254:SF0">
    <property type="entry name" value="GOLGIN SUBFAMILY A MEMBER 7_ERF4 DOMAIN-CONTAINING PROTEIN"/>
    <property type="match status" value="1"/>
</dbReference>
<dbReference type="GO" id="GO:0006612">
    <property type="term" value="P:protein targeting to membrane"/>
    <property type="evidence" value="ECO:0007669"/>
    <property type="project" value="TreeGrafter"/>
</dbReference>
<dbReference type="InterPro" id="IPR019383">
    <property type="entry name" value="Golgin_A_7/ERF4"/>
</dbReference>
<protein>
    <recommendedName>
        <fullName evidence="4">Ras modification protein ERF4</fullName>
    </recommendedName>
</protein>
<dbReference type="Proteomes" id="UP000054549">
    <property type="component" value="Unassembled WGS sequence"/>
</dbReference>
<evidence type="ECO:0000256" key="3">
    <source>
        <dbReference type="ARBA" id="ARBA00011396"/>
    </source>
</evidence>
<feature type="region of interest" description="Disordered" evidence="7">
    <location>
        <begin position="1"/>
        <end position="61"/>
    </location>
</feature>
<name>A0A0C2XPI7_AMAMK</name>
<comment type="subunit">
    <text evidence="3">Interacts with ERF2.</text>
</comment>
<dbReference type="GO" id="GO:0031211">
    <property type="term" value="C:endoplasmic reticulum palmitoyltransferase complex"/>
    <property type="evidence" value="ECO:0007669"/>
    <property type="project" value="TreeGrafter"/>
</dbReference>
<evidence type="ECO:0000256" key="1">
    <source>
        <dbReference type="ARBA" id="ARBA00004406"/>
    </source>
</evidence>
<dbReference type="InterPro" id="IPR051371">
    <property type="entry name" value="Ras_palmitoyltransferase"/>
</dbReference>
<comment type="similarity">
    <text evidence="2">Belongs to the ERF4 family.</text>
</comment>
<organism evidence="9 10">
    <name type="scientific">Amanita muscaria (strain Koide BX008)</name>
    <dbReference type="NCBI Taxonomy" id="946122"/>
    <lineage>
        <taxon>Eukaryota</taxon>
        <taxon>Fungi</taxon>
        <taxon>Dikarya</taxon>
        <taxon>Basidiomycota</taxon>
        <taxon>Agaricomycotina</taxon>
        <taxon>Agaricomycetes</taxon>
        <taxon>Agaricomycetidae</taxon>
        <taxon>Agaricales</taxon>
        <taxon>Pluteineae</taxon>
        <taxon>Amanitaceae</taxon>
        <taxon>Amanita</taxon>
    </lineage>
</organism>
<reference evidence="9 10" key="1">
    <citation type="submission" date="2014-04" db="EMBL/GenBank/DDBJ databases">
        <title>Evolutionary Origins and Diversification of the Mycorrhizal Mutualists.</title>
        <authorList>
            <consortium name="DOE Joint Genome Institute"/>
            <consortium name="Mycorrhizal Genomics Consortium"/>
            <person name="Kohler A."/>
            <person name="Kuo A."/>
            <person name="Nagy L.G."/>
            <person name="Floudas D."/>
            <person name="Copeland A."/>
            <person name="Barry K.W."/>
            <person name="Cichocki N."/>
            <person name="Veneault-Fourrey C."/>
            <person name="LaButti K."/>
            <person name="Lindquist E.A."/>
            <person name="Lipzen A."/>
            <person name="Lundell T."/>
            <person name="Morin E."/>
            <person name="Murat C."/>
            <person name="Riley R."/>
            <person name="Ohm R."/>
            <person name="Sun H."/>
            <person name="Tunlid A."/>
            <person name="Henrissat B."/>
            <person name="Grigoriev I.V."/>
            <person name="Hibbett D.S."/>
            <person name="Martin F."/>
        </authorList>
    </citation>
    <scope>NUCLEOTIDE SEQUENCE [LARGE SCALE GENOMIC DNA]</scope>
    <source>
        <strain evidence="9 10">Koide BX008</strain>
    </source>
</reference>
<keyword evidence="5" id="KW-0256">Endoplasmic reticulum</keyword>
<evidence type="ECO:0000313" key="9">
    <source>
        <dbReference type="EMBL" id="KIL71093.1"/>
    </source>
</evidence>
<keyword evidence="6" id="KW-0472">Membrane</keyword>